<dbReference type="AlphaFoldDB" id="A0A8T0ISA7"/>
<dbReference type="InterPro" id="IPR036045">
    <property type="entry name" value="Sec1-like_sf"/>
</dbReference>
<evidence type="ECO:0000313" key="3">
    <source>
        <dbReference type="Proteomes" id="UP000822688"/>
    </source>
</evidence>
<gene>
    <name evidence="2" type="ORF">KC19_2G048100</name>
</gene>
<accession>A0A8T0ISA7</accession>
<dbReference type="InterPro" id="IPR001619">
    <property type="entry name" value="Sec1-like"/>
</dbReference>
<dbReference type="Gene3D" id="3.40.50.1910">
    <property type="match status" value="1"/>
</dbReference>
<name>A0A8T0ISA7_CERPU</name>
<dbReference type="EMBL" id="CM026422">
    <property type="protein sequence ID" value="KAG0585899.1"/>
    <property type="molecule type" value="Genomic_DNA"/>
</dbReference>
<evidence type="ECO:0000313" key="2">
    <source>
        <dbReference type="EMBL" id="KAG0585899.1"/>
    </source>
</evidence>
<dbReference type="PANTHER" id="PTHR11679">
    <property type="entry name" value="VESICLE PROTEIN SORTING-ASSOCIATED"/>
    <property type="match status" value="1"/>
</dbReference>
<reference evidence="2" key="1">
    <citation type="submission" date="2020-06" db="EMBL/GenBank/DDBJ databases">
        <title>WGS assembly of Ceratodon purpureus strain R40.</title>
        <authorList>
            <person name="Carey S.B."/>
            <person name="Jenkins J."/>
            <person name="Shu S."/>
            <person name="Lovell J.T."/>
            <person name="Sreedasyam A."/>
            <person name="Maumus F."/>
            <person name="Tiley G.P."/>
            <person name="Fernandez-Pozo N."/>
            <person name="Barry K."/>
            <person name="Chen C."/>
            <person name="Wang M."/>
            <person name="Lipzen A."/>
            <person name="Daum C."/>
            <person name="Saski C.A."/>
            <person name="Payton A.C."/>
            <person name="Mcbreen J.C."/>
            <person name="Conrad R.E."/>
            <person name="Kollar L.M."/>
            <person name="Olsson S."/>
            <person name="Huttunen S."/>
            <person name="Landis J.B."/>
            <person name="Wickett N.J."/>
            <person name="Johnson M.G."/>
            <person name="Rensing S.A."/>
            <person name="Grimwood J."/>
            <person name="Schmutz J."/>
            <person name="Mcdaniel S.F."/>
        </authorList>
    </citation>
    <scope>NUCLEOTIDE SEQUENCE</scope>
    <source>
        <strain evidence="2">R40</strain>
    </source>
</reference>
<evidence type="ECO:0000256" key="1">
    <source>
        <dbReference type="ARBA" id="ARBA00009884"/>
    </source>
</evidence>
<comment type="similarity">
    <text evidence="1">Belongs to the STXBP/unc-18/SEC1 family.</text>
</comment>
<dbReference type="GO" id="GO:0016192">
    <property type="term" value="P:vesicle-mediated transport"/>
    <property type="evidence" value="ECO:0007669"/>
    <property type="project" value="InterPro"/>
</dbReference>
<keyword evidence="3" id="KW-1185">Reference proteome</keyword>
<sequence length="99" mass="10850">MIPNLKGKGKAASQLSDILVRMQREQPPPLPSSVKPPEIDTLLLIDRQVDMLTPMCSQLTYEGVVDEFININNGAVELEPSIMGAQPNAQASTRKVKVH</sequence>
<dbReference type="Pfam" id="PF00995">
    <property type="entry name" value="Sec1"/>
    <property type="match status" value="1"/>
</dbReference>
<comment type="caution">
    <text evidence="2">The sequence shown here is derived from an EMBL/GenBank/DDBJ whole genome shotgun (WGS) entry which is preliminary data.</text>
</comment>
<dbReference type="SUPFAM" id="SSF56815">
    <property type="entry name" value="Sec1/munc18-like (SM) proteins"/>
    <property type="match status" value="1"/>
</dbReference>
<dbReference type="InterPro" id="IPR027482">
    <property type="entry name" value="Sec1-like_dom2"/>
</dbReference>
<proteinExistence type="inferred from homology"/>
<protein>
    <submittedName>
        <fullName evidence="2">Uncharacterized protein</fullName>
    </submittedName>
</protein>
<dbReference type="Proteomes" id="UP000822688">
    <property type="component" value="Chromosome 2"/>
</dbReference>
<organism evidence="2 3">
    <name type="scientific">Ceratodon purpureus</name>
    <name type="common">Fire moss</name>
    <name type="synonym">Dicranum purpureum</name>
    <dbReference type="NCBI Taxonomy" id="3225"/>
    <lineage>
        <taxon>Eukaryota</taxon>
        <taxon>Viridiplantae</taxon>
        <taxon>Streptophyta</taxon>
        <taxon>Embryophyta</taxon>
        <taxon>Bryophyta</taxon>
        <taxon>Bryophytina</taxon>
        <taxon>Bryopsida</taxon>
        <taxon>Dicranidae</taxon>
        <taxon>Pseudoditrichales</taxon>
        <taxon>Ditrichaceae</taxon>
        <taxon>Ceratodon</taxon>
    </lineage>
</organism>